<evidence type="ECO:0000313" key="1">
    <source>
        <dbReference type="EMBL" id="VGM54422.1"/>
    </source>
</evidence>
<dbReference type="InterPro" id="IPR010391">
    <property type="entry name" value="DNA_damage-inducible_DinI-like"/>
</dbReference>
<dbReference type="AlphaFoldDB" id="A0A486VTE8"/>
<sequence>MATKGSGSSSMACGAVHRQTPEAGARCVNRARRDLCGGYPVTGIPTATSRIGGCVDRELNEQVMIERVEMIARLTTEGVCQERDREIALNLIAEIARGNLMKNKSFSVVFAPVPVEQRLKKGGEVRINITLDKDQKIGQQVVDAFQCELTRRVASIFPTARITVKRGAMIGVELVGVDKESDREALDGILQEVWEDESWR</sequence>
<dbReference type="InterPro" id="IPR036687">
    <property type="entry name" value="DinI-like_sf"/>
</dbReference>
<gene>
    <name evidence="1" type="primary">dinI_4</name>
    <name evidence="1" type="ORF">SAMEA4873629_04277</name>
</gene>
<dbReference type="Gene3D" id="3.30.910.10">
    <property type="entry name" value="DinI-like"/>
    <property type="match status" value="1"/>
</dbReference>
<dbReference type="Pfam" id="PF06183">
    <property type="entry name" value="DinI"/>
    <property type="match status" value="1"/>
</dbReference>
<proteinExistence type="predicted"/>
<dbReference type="GO" id="GO:0009432">
    <property type="term" value="P:SOS response"/>
    <property type="evidence" value="ECO:0007669"/>
    <property type="project" value="TreeGrafter"/>
</dbReference>
<dbReference type="PANTHER" id="PTHR36572">
    <property type="entry name" value="DNA DAMAGE-INDUCIBLE PROTEIN I-RELATED"/>
    <property type="match status" value="1"/>
</dbReference>
<accession>A0A486VTE8</accession>
<organism evidence="1">
    <name type="scientific">Klebsiella pneumoniae</name>
    <dbReference type="NCBI Taxonomy" id="573"/>
    <lineage>
        <taxon>Bacteria</taxon>
        <taxon>Pseudomonadati</taxon>
        <taxon>Pseudomonadota</taxon>
        <taxon>Gammaproteobacteria</taxon>
        <taxon>Enterobacterales</taxon>
        <taxon>Enterobacteriaceae</taxon>
        <taxon>Klebsiella/Raoultella group</taxon>
        <taxon>Klebsiella</taxon>
        <taxon>Klebsiella pneumoniae complex</taxon>
    </lineage>
</organism>
<name>A0A486VTE8_KLEPN</name>
<reference evidence="1" key="1">
    <citation type="submission" date="2019-03" db="EMBL/GenBank/DDBJ databases">
        <authorList>
            <consortium name="Pathogen Informatics"/>
        </authorList>
    </citation>
    <scope>NUCLEOTIDE SEQUENCE</scope>
    <source>
        <strain evidence="1">5012STDY7626467</strain>
    </source>
</reference>
<protein>
    <submittedName>
        <fullName evidence="1">Putative prophage protein</fullName>
    </submittedName>
</protein>
<dbReference type="EMBL" id="CAAHDI010000015">
    <property type="protein sequence ID" value="VGM54422.1"/>
    <property type="molecule type" value="Genomic_DNA"/>
</dbReference>
<dbReference type="SUPFAM" id="SSF54857">
    <property type="entry name" value="DNA damage-inducible protein DinI"/>
    <property type="match status" value="1"/>
</dbReference>
<dbReference type="PANTHER" id="PTHR36572:SF2">
    <property type="entry name" value="DNA DAMAGE-INDUCIBLE PROTEIN I"/>
    <property type="match status" value="1"/>
</dbReference>